<dbReference type="Pfam" id="PF00612">
    <property type="entry name" value="IQ"/>
    <property type="match status" value="2"/>
</dbReference>
<dbReference type="SUPFAM" id="SSF52540">
    <property type="entry name" value="P-loop containing nucleoside triphosphate hydrolases"/>
    <property type="match status" value="1"/>
</dbReference>
<protein>
    <submittedName>
        <fullName evidence="2">BACK domain-containing protein</fullName>
    </submittedName>
</protein>
<dbReference type="FunFam" id="1.20.5.190:FF:000084">
    <property type="entry name" value="Abnormal spindle microtubule assembly"/>
    <property type="match status" value="1"/>
</dbReference>
<dbReference type="SMART" id="SM00015">
    <property type="entry name" value="IQ"/>
    <property type="match status" value="2"/>
</dbReference>
<dbReference type="AlphaFoldDB" id="A0AAV4TI27"/>
<dbReference type="InterPro" id="IPR000048">
    <property type="entry name" value="IQ_motif_EF-hand-BS"/>
</dbReference>
<dbReference type="InterPro" id="IPR011705">
    <property type="entry name" value="BACK"/>
</dbReference>
<dbReference type="Gene3D" id="1.25.40.420">
    <property type="match status" value="1"/>
</dbReference>
<comment type="caution">
    <text evidence="2">The sequence shown here is derived from an EMBL/GenBank/DDBJ whole genome shotgun (WGS) entry which is preliminary data.</text>
</comment>
<dbReference type="Pfam" id="PF07707">
    <property type="entry name" value="BACK"/>
    <property type="match status" value="1"/>
</dbReference>
<dbReference type="PANTHER" id="PTHR45632">
    <property type="entry name" value="LD33804P"/>
    <property type="match status" value="1"/>
</dbReference>
<dbReference type="EMBL" id="BPLQ01009514">
    <property type="protein sequence ID" value="GIY44405.1"/>
    <property type="molecule type" value="Genomic_DNA"/>
</dbReference>
<accession>A0AAV4TI27</accession>
<dbReference type="InterPro" id="IPR015915">
    <property type="entry name" value="Kelch-typ_b-propeller"/>
</dbReference>
<organism evidence="2 3">
    <name type="scientific">Caerostris darwini</name>
    <dbReference type="NCBI Taxonomy" id="1538125"/>
    <lineage>
        <taxon>Eukaryota</taxon>
        <taxon>Metazoa</taxon>
        <taxon>Ecdysozoa</taxon>
        <taxon>Arthropoda</taxon>
        <taxon>Chelicerata</taxon>
        <taxon>Arachnida</taxon>
        <taxon>Araneae</taxon>
        <taxon>Araneomorphae</taxon>
        <taxon>Entelegynae</taxon>
        <taxon>Araneoidea</taxon>
        <taxon>Araneidae</taxon>
        <taxon>Caerostris</taxon>
    </lineage>
</organism>
<dbReference type="CDD" id="cd23767">
    <property type="entry name" value="IQCD"/>
    <property type="match status" value="2"/>
</dbReference>
<keyword evidence="3" id="KW-1185">Reference proteome</keyword>
<dbReference type="Proteomes" id="UP001054837">
    <property type="component" value="Unassembled WGS sequence"/>
</dbReference>
<dbReference type="PROSITE" id="PS50096">
    <property type="entry name" value="IQ"/>
    <property type="match status" value="2"/>
</dbReference>
<dbReference type="SMART" id="SM00875">
    <property type="entry name" value="BACK"/>
    <property type="match status" value="1"/>
</dbReference>
<evidence type="ECO:0000313" key="2">
    <source>
        <dbReference type="EMBL" id="GIY44405.1"/>
    </source>
</evidence>
<evidence type="ECO:0000259" key="1">
    <source>
        <dbReference type="SMART" id="SM00875"/>
    </source>
</evidence>
<reference evidence="2 3" key="1">
    <citation type="submission" date="2021-06" db="EMBL/GenBank/DDBJ databases">
        <title>Caerostris darwini draft genome.</title>
        <authorList>
            <person name="Kono N."/>
            <person name="Arakawa K."/>
        </authorList>
    </citation>
    <scope>NUCLEOTIDE SEQUENCE [LARGE SCALE GENOMIC DNA]</scope>
</reference>
<dbReference type="InterPro" id="IPR027417">
    <property type="entry name" value="P-loop_NTPase"/>
</dbReference>
<proteinExistence type="predicted"/>
<dbReference type="Gene3D" id="2.120.10.80">
    <property type="entry name" value="Kelch-type beta propeller"/>
    <property type="match status" value="1"/>
</dbReference>
<evidence type="ECO:0000313" key="3">
    <source>
        <dbReference type="Proteomes" id="UP001054837"/>
    </source>
</evidence>
<name>A0AAV4TI27_9ARAC</name>
<dbReference type="SUPFAM" id="SSF117281">
    <property type="entry name" value="Kelch motif"/>
    <property type="match status" value="1"/>
</dbReference>
<dbReference type="Gene3D" id="1.20.5.190">
    <property type="match status" value="1"/>
</dbReference>
<dbReference type="PANTHER" id="PTHR45632:SF5">
    <property type="entry name" value="KELCH-LIKE PROTEIN 22"/>
    <property type="match status" value="1"/>
</dbReference>
<sequence>MVYLYVTARQLKQRDCTNRAFKLLIVSFERLVMTKQFLELEIDQVLELFSSNELGARSEVIVFLAALKWINHEFIEREEHIMSIFDKVRFPLMGKEEILACYHPPILPGIVKIPKIKRKLMNATCYVLAKSLGQENLFVELSSEKRTFLFEGEPIVLWDIYMYEPDKFELNRRTQAAIKIQSAFRGYITRKNFRERFAVATYAATVIQSKFRGYSVRKNIGSLIGSSVKSDSASNKTKDDVSECIRTPMETSKMYVMGAYNRELKKKGQNVIFKFDVKDKSWITVTKCPVPRHDARMVATEDAIYVVGK</sequence>
<gene>
    <name evidence="2" type="primary">AVEN_232704_1</name>
    <name evidence="2" type="ORF">CDAR_249201</name>
</gene>
<feature type="domain" description="BACK" evidence="1">
    <location>
        <begin position="5"/>
        <end position="103"/>
    </location>
</feature>